<evidence type="ECO:0000313" key="2">
    <source>
        <dbReference type="EMBL" id="KAK3755499.1"/>
    </source>
</evidence>
<gene>
    <name evidence="2" type="ORF">RRG08_063575</name>
</gene>
<comment type="caution">
    <text evidence="2">The sequence shown here is derived from an EMBL/GenBank/DDBJ whole genome shotgun (WGS) entry which is preliminary data.</text>
</comment>
<evidence type="ECO:0000256" key="1">
    <source>
        <dbReference type="SAM" id="MobiDB-lite"/>
    </source>
</evidence>
<keyword evidence="3" id="KW-1185">Reference proteome</keyword>
<accession>A0AAE1D3B5</accession>
<dbReference type="Proteomes" id="UP001283361">
    <property type="component" value="Unassembled WGS sequence"/>
</dbReference>
<evidence type="ECO:0000313" key="3">
    <source>
        <dbReference type="Proteomes" id="UP001283361"/>
    </source>
</evidence>
<protein>
    <submittedName>
        <fullName evidence="2">Uncharacterized protein</fullName>
    </submittedName>
</protein>
<feature type="region of interest" description="Disordered" evidence="1">
    <location>
        <begin position="1"/>
        <end position="57"/>
    </location>
</feature>
<feature type="compositionally biased region" description="Low complexity" evidence="1">
    <location>
        <begin position="30"/>
        <end position="47"/>
    </location>
</feature>
<dbReference type="AlphaFoldDB" id="A0AAE1D3B5"/>
<organism evidence="2 3">
    <name type="scientific">Elysia crispata</name>
    <name type="common">lettuce slug</name>
    <dbReference type="NCBI Taxonomy" id="231223"/>
    <lineage>
        <taxon>Eukaryota</taxon>
        <taxon>Metazoa</taxon>
        <taxon>Spiralia</taxon>
        <taxon>Lophotrochozoa</taxon>
        <taxon>Mollusca</taxon>
        <taxon>Gastropoda</taxon>
        <taxon>Heterobranchia</taxon>
        <taxon>Euthyneura</taxon>
        <taxon>Panpulmonata</taxon>
        <taxon>Sacoglossa</taxon>
        <taxon>Placobranchoidea</taxon>
        <taxon>Plakobranchidae</taxon>
        <taxon>Elysia</taxon>
    </lineage>
</organism>
<name>A0AAE1D3B5_9GAST</name>
<sequence>MESALGQEDIEIDVVSPSPQNLALSENPHAAAATPARTPSTSASTSRSAKRKAPADTASEILTLARERLLNAPQTAVREGDRFDSFGIAIADKLRSVSHEQNIHAQKLISDVLYEAELGSLSRGTVIYNRATPVLQPEPQANNYTYDVYQTYE</sequence>
<dbReference type="EMBL" id="JAWDGP010005596">
    <property type="protein sequence ID" value="KAK3755499.1"/>
    <property type="molecule type" value="Genomic_DNA"/>
</dbReference>
<proteinExistence type="predicted"/>
<reference evidence="2" key="1">
    <citation type="journal article" date="2023" name="G3 (Bethesda)">
        <title>A reference genome for the long-term kleptoplast-retaining sea slug Elysia crispata morphotype clarki.</title>
        <authorList>
            <person name="Eastman K.E."/>
            <person name="Pendleton A.L."/>
            <person name="Shaikh M.A."/>
            <person name="Suttiyut T."/>
            <person name="Ogas R."/>
            <person name="Tomko P."/>
            <person name="Gavelis G."/>
            <person name="Widhalm J.R."/>
            <person name="Wisecaver J.H."/>
        </authorList>
    </citation>
    <scope>NUCLEOTIDE SEQUENCE</scope>
    <source>
        <strain evidence="2">ECLA1</strain>
    </source>
</reference>